<dbReference type="InterPro" id="IPR029063">
    <property type="entry name" value="SAM-dependent_MTases_sf"/>
</dbReference>
<gene>
    <name evidence="5" type="ORF">F751_0160</name>
</gene>
<dbReference type="KEGG" id="apro:F751_0160"/>
<protein>
    <submittedName>
        <fullName evidence="5">Putative rRNA methyltransferase YqxC</fullName>
    </submittedName>
</protein>
<organism evidence="5 6">
    <name type="scientific">Auxenochlorella protothecoides</name>
    <name type="common">Green microalga</name>
    <name type="synonym">Chlorella protothecoides</name>
    <dbReference type="NCBI Taxonomy" id="3075"/>
    <lineage>
        <taxon>Eukaryota</taxon>
        <taxon>Viridiplantae</taxon>
        <taxon>Chlorophyta</taxon>
        <taxon>core chlorophytes</taxon>
        <taxon>Trebouxiophyceae</taxon>
        <taxon>Chlorellales</taxon>
        <taxon>Chlorellaceae</taxon>
        <taxon>Auxenochlorella</taxon>
    </lineage>
</organism>
<dbReference type="GO" id="GO:0003723">
    <property type="term" value="F:RNA binding"/>
    <property type="evidence" value="ECO:0007669"/>
    <property type="project" value="UniProtKB-KW"/>
</dbReference>
<dbReference type="Gene3D" id="3.40.50.150">
    <property type="entry name" value="Vaccinia Virus protein VP39"/>
    <property type="match status" value="1"/>
</dbReference>
<keyword evidence="1 3" id="KW-0694">RNA-binding</keyword>
<dbReference type="PROSITE" id="PS50889">
    <property type="entry name" value="S4"/>
    <property type="match status" value="1"/>
</dbReference>
<proteinExistence type="inferred from homology"/>
<comment type="similarity">
    <text evidence="2">Belongs to the TlyA family.</text>
</comment>
<dbReference type="RefSeq" id="XP_011399334.1">
    <property type="nucleotide sequence ID" value="XM_011401032.1"/>
</dbReference>
<evidence type="ECO:0000256" key="1">
    <source>
        <dbReference type="ARBA" id="ARBA00022884"/>
    </source>
</evidence>
<keyword evidence="5" id="KW-0808">Transferase</keyword>
<dbReference type="AlphaFoldDB" id="A0A087S9K9"/>
<dbReference type="PANTHER" id="PTHR32319">
    <property type="entry name" value="BACTERIAL HEMOLYSIN-LIKE PROTEIN"/>
    <property type="match status" value="1"/>
</dbReference>
<evidence type="ECO:0000259" key="4">
    <source>
        <dbReference type="Pfam" id="PF01728"/>
    </source>
</evidence>
<dbReference type="GO" id="GO:0008168">
    <property type="term" value="F:methyltransferase activity"/>
    <property type="evidence" value="ECO:0007669"/>
    <property type="project" value="UniProtKB-KW"/>
</dbReference>
<evidence type="ECO:0000256" key="2">
    <source>
        <dbReference type="ARBA" id="ARBA00029460"/>
    </source>
</evidence>
<dbReference type="InterPro" id="IPR036986">
    <property type="entry name" value="S4_RNA-bd_sf"/>
</dbReference>
<dbReference type="CDD" id="cd00165">
    <property type="entry name" value="S4"/>
    <property type="match status" value="1"/>
</dbReference>
<name>A0A087S9K9_AUXPR</name>
<dbReference type="STRING" id="3075.A0A087S9K9"/>
<dbReference type="GO" id="GO:0032259">
    <property type="term" value="P:methylation"/>
    <property type="evidence" value="ECO:0007669"/>
    <property type="project" value="UniProtKB-KW"/>
</dbReference>
<dbReference type="Proteomes" id="UP000028924">
    <property type="component" value="Unassembled WGS sequence"/>
</dbReference>
<evidence type="ECO:0000313" key="6">
    <source>
        <dbReference type="Proteomes" id="UP000028924"/>
    </source>
</evidence>
<dbReference type="SUPFAM" id="SSF55174">
    <property type="entry name" value="Alpha-L RNA-binding motif"/>
    <property type="match status" value="1"/>
</dbReference>
<dbReference type="eggNOG" id="ENOG502QRA0">
    <property type="taxonomic scope" value="Eukaryota"/>
</dbReference>
<dbReference type="Gene3D" id="3.10.290.10">
    <property type="entry name" value="RNA-binding S4 domain"/>
    <property type="match status" value="1"/>
</dbReference>
<comment type="caution">
    <text evidence="5">The sequence shown here is derived from an EMBL/GenBank/DDBJ whole genome shotgun (WGS) entry which is preliminary data.</text>
</comment>
<accession>A0A087S9K9</accession>
<dbReference type="SUPFAM" id="SSF53335">
    <property type="entry name" value="S-adenosyl-L-methionine-dependent methyltransferases"/>
    <property type="match status" value="1"/>
</dbReference>
<keyword evidence="5" id="KW-0489">Methyltransferase</keyword>
<dbReference type="PANTHER" id="PTHR32319:SF0">
    <property type="entry name" value="BACTERIAL HEMOLYSIN-LIKE PROTEIN"/>
    <property type="match status" value="1"/>
</dbReference>
<sequence length="258" mass="27460">MYSKNVIQSWIAQGLVTVNGQPVLKAGTGVDPASSRIDLLADPPRYVCRAGLKLEAALDHFSLDPKGWTTLDAGLSTGGFTDCLLQRGARRVVGVDVGYGQVAERVRQHPAVTVMERTNVRHLRRAALPGVIKVLDMVMDVLKPGGHLIVLIKPQFEAGKAQASRPGQFLTPTGCGMLMSDVATGGLVRDPAVHADVIRRVQEACMARGLVPQGHMPSPIKGANAGNTEFLAHFVFQATGAGVEEELEDGEPDEPAKS</sequence>
<reference evidence="5 6" key="1">
    <citation type="journal article" date="2014" name="BMC Genomics">
        <title>Oil accumulation mechanisms of the oleaginous microalga Chlorella protothecoides revealed through its genome, transcriptomes, and proteomes.</title>
        <authorList>
            <person name="Gao C."/>
            <person name="Wang Y."/>
            <person name="Shen Y."/>
            <person name="Yan D."/>
            <person name="He X."/>
            <person name="Dai J."/>
            <person name="Wu Q."/>
        </authorList>
    </citation>
    <scope>NUCLEOTIDE SEQUENCE [LARGE SCALE GENOMIC DNA]</scope>
    <source>
        <strain evidence="5 6">0710</strain>
    </source>
</reference>
<dbReference type="EMBL" id="APJO01000706">
    <property type="protein sequence ID" value="KFM22413.1"/>
    <property type="molecule type" value="Genomic_DNA"/>
</dbReference>
<dbReference type="Pfam" id="PF01728">
    <property type="entry name" value="FtsJ"/>
    <property type="match status" value="1"/>
</dbReference>
<evidence type="ECO:0000256" key="3">
    <source>
        <dbReference type="PROSITE-ProRule" id="PRU00182"/>
    </source>
</evidence>
<dbReference type="InterPro" id="IPR047048">
    <property type="entry name" value="TlyA"/>
</dbReference>
<feature type="domain" description="Ribosomal RNA methyltransferase FtsJ" evidence="4">
    <location>
        <begin position="46"/>
        <end position="233"/>
    </location>
</feature>
<dbReference type="GeneID" id="23611551"/>
<dbReference type="OrthoDB" id="449109at2759"/>
<evidence type="ECO:0000313" key="5">
    <source>
        <dbReference type="EMBL" id="KFM22413.1"/>
    </source>
</evidence>
<keyword evidence="6" id="KW-1185">Reference proteome</keyword>
<dbReference type="InterPro" id="IPR002877">
    <property type="entry name" value="RNA_MeTrfase_FtsJ_dom"/>
</dbReference>